<accession>A0A8T3AT61</accession>
<gene>
    <name evidence="3" type="ORF">KFK09_017693</name>
</gene>
<evidence type="ECO:0000256" key="1">
    <source>
        <dbReference type="SAM" id="MobiDB-lite"/>
    </source>
</evidence>
<reference evidence="3" key="1">
    <citation type="journal article" date="2022" name="Front. Genet.">
        <title>Chromosome-Scale Assembly of the Dendrobium nobile Genome Provides Insights Into the Molecular Mechanism of the Biosynthesis of the Medicinal Active Ingredient of Dendrobium.</title>
        <authorList>
            <person name="Xu Q."/>
            <person name="Niu S.-C."/>
            <person name="Li K.-L."/>
            <person name="Zheng P.-J."/>
            <person name="Zhang X.-J."/>
            <person name="Jia Y."/>
            <person name="Liu Y."/>
            <person name="Niu Y.-X."/>
            <person name="Yu L.-H."/>
            <person name="Chen D.-F."/>
            <person name="Zhang G.-Q."/>
        </authorList>
    </citation>
    <scope>NUCLEOTIDE SEQUENCE</scope>
    <source>
        <tissue evidence="3">Leaf</tissue>
    </source>
</reference>
<proteinExistence type="predicted"/>
<comment type="caution">
    <text evidence="3">The sequence shown here is derived from an EMBL/GenBank/DDBJ whole genome shotgun (WGS) entry which is preliminary data.</text>
</comment>
<dbReference type="PROSITE" id="PS50878">
    <property type="entry name" value="RT_POL"/>
    <property type="match status" value="1"/>
</dbReference>
<dbReference type="Pfam" id="PF13966">
    <property type="entry name" value="zf-RVT"/>
    <property type="match status" value="1"/>
</dbReference>
<dbReference type="InterPro" id="IPR036691">
    <property type="entry name" value="Endo/exonu/phosph_ase_sf"/>
</dbReference>
<dbReference type="OrthoDB" id="685268at2759"/>
<protein>
    <recommendedName>
        <fullName evidence="2">Reverse transcriptase domain-containing protein</fullName>
    </recommendedName>
</protein>
<dbReference type="SUPFAM" id="SSF56219">
    <property type="entry name" value="DNase I-like"/>
    <property type="match status" value="1"/>
</dbReference>
<dbReference type="Pfam" id="PF00078">
    <property type="entry name" value="RVT_1"/>
    <property type="match status" value="1"/>
</dbReference>
<feature type="domain" description="Reverse transcriptase" evidence="2">
    <location>
        <begin position="693"/>
        <end position="970"/>
    </location>
</feature>
<organism evidence="3 4">
    <name type="scientific">Dendrobium nobile</name>
    <name type="common">Orchid</name>
    <dbReference type="NCBI Taxonomy" id="94219"/>
    <lineage>
        <taxon>Eukaryota</taxon>
        <taxon>Viridiplantae</taxon>
        <taxon>Streptophyta</taxon>
        <taxon>Embryophyta</taxon>
        <taxon>Tracheophyta</taxon>
        <taxon>Spermatophyta</taxon>
        <taxon>Magnoliopsida</taxon>
        <taxon>Liliopsida</taxon>
        <taxon>Asparagales</taxon>
        <taxon>Orchidaceae</taxon>
        <taxon>Epidendroideae</taxon>
        <taxon>Malaxideae</taxon>
        <taxon>Dendrobiinae</taxon>
        <taxon>Dendrobium</taxon>
    </lineage>
</organism>
<evidence type="ECO:0000313" key="4">
    <source>
        <dbReference type="Proteomes" id="UP000829196"/>
    </source>
</evidence>
<dbReference type="CDD" id="cd01650">
    <property type="entry name" value="RT_nLTR_like"/>
    <property type="match status" value="1"/>
</dbReference>
<evidence type="ECO:0000259" key="2">
    <source>
        <dbReference type="PROSITE" id="PS50878"/>
    </source>
</evidence>
<dbReference type="PANTHER" id="PTHR19446">
    <property type="entry name" value="REVERSE TRANSCRIPTASES"/>
    <property type="match status" value="1"/>
</dbReference>
<keyword evidence="4" id="KW-1185">Reference proteome</keyword>
<dbReference type="InterPro" id="IPR026960">
    <property type="entry name" value="RVT-Znf"/>
</dbReference>
<name>A0A8T3AT61_DENNO</name>
<feature type="region of interest" description="Disordered" evidence="1">
    <location>
        <begin position="1335"/>
        <end position="1363"/>
    </location>
</feature>
<dbReference type="InterPro" id="IPR000477">
    <property type="entry name" value="RT_dom"/>
</dbReference>
<evidence type="ECO:0000313" key="3">
    <source>
        <dbReference type="EMBL" id="KAI0499489.1"/>
    </source>
</evidence>
<sequence>MLSPPAFGDDVAAANLMAKSKGFDASPSSKSSIDKSTLLIGKENAEPTKILFFDLVKVRDVESANKGDCGEDVSSPIRNCDGKQMNVWRKKDNIKVADLQLGNFLAEDRVTVKLLEQNEKENADKLSNSIVIKNCFNGWLIDENMFQWGRKEFGRADNRAVRSVEETGYGPWLIVNRESRRTIAEVAKEDRGVVTDKKIERAADNVPIFKSIELAEKCVKQPEFNTHPVSINPGSVNVLIPTSGNKFSILSSQDEEGEIVQEILEENLVMKEQPKMIKTEHGSNKNHLDHCIEDESIMVKKKKSKQLKDLGPISSNLRSRRMELEAKELVRLHNVIFVGLLETKLSSFKMKEVKTLIGDGWNYVMVLSSGLSGGIIALWNTKVADFSLVDYSSQYIVGDLLVNSNCKWRVAAVYANKECYKRRDLWDFLGAHCCIDFPMVVAGDFNCLTSREDKKGGKKFQYTQGSKEMEAFFTNNDYHDVRFIGPQFTWCNNKVGGARILERLDRCFLNSYALNLSSQLVVKHLVRVAFDHCSIILNILNLKSPRVKNIKFEDVWVSYLAALTVVRKASATNYQGSQAYILNSKFKRTLRSLFFWSKAKMKNLNLFKNKLMEEILELQIKESEIDWLNDEECWTLKTKVLELNSTMARLNTWWRQRAKIGGNIAHGTDGFTYSFLKAYWDIIKIDFVKAISYFLQFGEIDKSWKDTLIVLIPKVSNPLTPSNFRPISLCNSVYKVAAKVISNRLALVIQKLIIEEQAAFINGRYISDHVLVAQEVFHKFRYSKSSKGLAAYKIDMEQAYDSMSWNTLEGVLKYFHFPPLFSKLILECVLEPRFLVIINGNLSDWINAKSGFRQGCPLSPFLFILCSQLLTNALALTSIGVNISPYGPRISHLLFADDVMIFSEANKEVSLELKVILSKFNKWPNGKVGIYYVSWEELCKLVDRRGRGLCSSTSKVVELRARLTWRFLNNRNSLLFKMLAPKYGSKVVEDNTKRCVSSSWKIITEGGKALQPLLKWSVANGSSIDAVEDKWLLDRSINKWHTFVDPQGEEPVKLERLIEGKDWNVAELLNIFGSEMVELISHTKIICDQHEDKQELIFNRSERTISRMIAEAWQREQPKCKFAKWWKKAKLKPRVETFCWRLFKDAIPTYKFIAHRRLQEVEVCRRCLNGIEDMEHVLFNCAKIKEVLSQLNKWGFQIPLFESLQECYRWMDHTATHNGMLLKFFFNVLYLSCKARNKFTHDKVVEGASSVVANAFSFLSTSNLIVNLKSALWDANQPIRLSNTWYPPPPDWLKINVDASLDSSYRAGIGCVIRDRKGRKPEHLKLECPNFKATPSKKKVEKKTNVRKVFNQPPPPDQGLSEF</sequence>
<dbReference type="Gene3D" id="3.60.10.10">
    <property type="entry name" value="Endonuclease/exonuclease/phosphatase"/>
    <property type="match status" value="1"/>
</dbReference>
<dbReference type="EMBL" id="JAGYWB010000013">
    <property type="protein sequence ID" value="KAI0499489.1"/>
    <property type="molecule type" value="Genomic_DNA"/>
</dbReference>
<dbReference type="Proteomes" id="UP000829196">
    <property type="component" value="Unassembled WGS sequence"/>
</dbReference>